<gene>
    <name evidence="1" type="ordered locus">Pnap_4573</name>
</gene>
<keyword evidence="2" id="KW-1185">Reference proteome</keyword>
<reference evidence="2" key="1">
    <citation type="journal article" date="2009" name="Environ. Microbiol.">
        <title>The genome of Polaromonas naphthalenivorans strain CJ2, isolated from coal tar-contaminated sediment, reveals physiological and metabolic versatility and evolution through extensive horizontal gene transfer.</title>
        <authorList>
            <person name="Yagi J.M."/>
            <person name="Sims D."/>
            <person name="Brettin T."/>
            <person name="Bruce D."/>
            <person name="Madsen E.L."/>
        </authorList>
    </citation>
    <scope>NUCLEOTIDE SEQUENCE [LARGE SCALE GENOMIC DNA]</scope>
    <source>
        <strain evidence="2">CJ2</strain>
        <plasmid evidence="2">Plasmid pPNAP02</plasmid>
    </source>
</reference>
<evidence type="ECO:0000313" key="2">
    <source>
        <dbReference type="Proteomes" id="UP000000644"/>
    </source>
</evidence>
<dbReference type="EMBL" id="CP000531">
    <property type="protein sequence ID" value="ABM39843.1"/>
    <property type="molecule type" value="Genomic_DNA"/>
</dbReference>
<dbReference type="Pfam" id="PF08843">
    <property type="entry name" value="AbiEii"/>
    <property type="match status" value="1"/>
</dbReference>
<proteinExistence type="predicted"/>
<name>A1VW15_POLNA</name>
<dbReference type="eggNOG" id="COG2253">
    <property type="taxonomic scope" value="Bacteria"/>
</dbReference>
<dbReference type="KEGG" id="pna:Pnap_4573"/>
<dbReference type="Proteomes" id="UP000000644">
    <property type="component" value="Plasmid pPNAP02"/>
</dbReference>
<dbReference type="OrthoDB" id="9808443at2"/>
<accession>A1VW15</accession>
<dbReference type="RefSeq" id="WP_011798122.1">
    <property type="nucleotide sequence ID" value="NC_008758.1"/>
</dbReference>
<dbReference type="AlphaFoldDB" id="A1VW15"/>
<evidence type="ECO:0008006" key="3">
    <source>
        <dbReference type="Google" id="ProtNLM"/>
    </source>
</evidence>
<keyword evidence="1" id="KW-0614">Plasmid</keyword>
<dbReference type="InterPro" id="IPR014942">
    <property type="entry name" value="AbiEii"/>
</dbReference>
<geneLocation type="plasmid" evidence="1 2">
    <name>pPNAP02</name>
</geneLocation>
<sequence length="293" mass="32153">MTHDIAASVRARLLNLAKAEGSEFNQVLVRYTLERLLYRLSQSAHADRFVLKGALLFTLWYDMAHRPTRDADLLGFGPSDLASIDQMFRDIAGVAVEDGIVFEPASVKVEDIRKESGYGGARVLITGELAKARCRAQVDIGFGDAVTPGPVQAVFPVLLADFPAPQLRTYPVYTVIAEKLHAIALLGMTNTRLKDYLDLSVLLEREALDPTILATAIAATFMRRGMAVPAQLPIGLSDEFANDATRQALWRAFLKKNALTITPLPDTVSALHAYLHPVIRQAALQQMDLSKTL</sequence>
<protein>
    <recommendedName>
        <fullName evidence="3">Nucleotidyl transferase AbiEii/AbiGii toxin family protein</fullName>
    </recommendedName>
</protein>
<evidence type="ECO:0000313" key="1">
    <source>
        <dbReference type="EMBL" id="ABM39843.1"/>
    </source>
</evidence>
<organism evidence="1 2">
    <name type="scientific">Polaromonas naphthalenivorans (strain CJ2)</name>
    <dbReference type="NCBI Taxonomy" id="365044"/>
    <lineage>
        <taxon>Bacteria</taxon>
        <taxon>Pseudomonadati</taxon>
        <taxon>Pseudomonadota</taxon>
        <taxon>Betaproteobacteria</taxon>
        <taxon>Burkholderiales</taxon>
        <taxon>Comamonadaceae</taxon>
        <taxon>Polaromonas</taxon>
    </lineage>
</organism>
<dbReference type="HOGENOM" id="CLU_067323_0_0_4"/>